<feature type="domain" description="Heterokaryon incompatibility" evidence="1">
    <location>
        <begin position="22"/>
        <end position="107"/>
    </location>
</feature>
<evidence type="ECO:0000313" key="3">
    <source>
        <dbReference type="EMBL" id="KAK2736950.1"/>
    </source>
</evidence>
<evidence type="ECO:0000313" key="4">
    <source>
        <dbReference type="Proteomes" id="UP001281614"/>
    </source>
</evidence>
<dbReference type="Pfam" id="PF06985">
    <property type="entry name" value="HET"/>
    <property type="match status" value="1"/>
</dbReference>
<dbReference type="PANTHER" id="PTHR10622">
    <property type="entry name" value="HET DOMAIN-CONTAINING PROTEIN"/>
    <property type="match status" value="1"/>
</dbReference>
<dbReference type="InterPro" id="IPR010730">
    <property type="entry name" value="HET"/>
</dbReference>
<keyword evidence="4" id="KW-1185">Reference proteome</keyword>
<dbReference type="Pfam" id="PF26640">
    <property type="entry name" value="DUF8212"/>
    <property type="match status" value="1"/>
</dbReference>
<dbReference type="InterPro" id="IPR058525">
    <property type="entry name" value="DUF8212"/>
</dbReference>
<feature type="domain" description="DUF8212" evidence="2">
    <location>
        <begin position="220"/>
        <end position="272"/>
    </location>
</feature>
<dbReference type="PANTHER" id="PTHR10622:SF10">
    <property type="entry name" value="HET DOMAIN-CONTAINING PROTEIN"/>
    <property type="match status" value="1"/>
</dbReference>
<reference evidence="3" key="1">
    <citation type="submission" date="2023-02" db="EMBL/GenBank/DDBJ databases">
        <title>Colletotrichum kahawae CIFC_Que2 genome sequencing and assembly.</title>
        <authorList>
            <person name="Baroncelli R."/>
        </authorList>
    </citation>
    <scope>NUCLEOTIDE SEQUENCE</scope>
    <source>
        <strain evidence="3">CIFC_Que2</strain>
    </source>
</reference>
<dbReference type="EMBL" id="VYYT01000411">
    <property type="protein sequence ID" value="KAK2736950.1"/>
    <property type="molecule type" value="Genomic_DNA"/>
</dbReference>
<accession>A0AAD9Y6T5</accession>
<evidence type="ECO:0000259" key="2">
    <source>
        <dbReference type="Pfam" id="PF26640"/>
    </source>
</evidence>
<name>A0AAD9Y6T5_COLKA</name>
<comment type="caution">
    <text evidence="3">The sequence shown here is derived from an EMBL/GenBank/DDBJ whole genome shotgun (WGS) entry which is preliminary data.</text>
</comment>
<sequence length="528" mass="60631">MRLINTATLRLQEFFDSERPKYAILSHTWGKEEVSLQEWMKRTASIEAKSGFDKIIYACRVARRQGHDYLWVDTNCIDKKSSAELSEAINSMFSWYRASEVCYAYLEDFPEGAPTKDMSRCRWFTRGWTLQELLAPQLVTFFNAKWESVGTKTELCNIIREATGIGIATLCDPTAIDEACAAKKMSWASSRQTTRLEDMAYCLLGLFDISMPLLYGEGNNAFRRLQEEIMSVSTDQSLFAWDWPSALPDSYNQGKHLVTILAPSPSAFEKCHVVRSHRQIDESPGFSMTNFGLKIAMPLLVGEPGAYFGVLACGYETHEDSRICIPLSYCGTQGVFHRDDSRGFILLPTLYLPRDLTLISFPRHSQPEGKLPQAYLRPGYREVSLLLFPLHDTLKYWKIHTSWGHLRTSQRMLVERENITYDIWTESIIARSRKNDRQWVFIILWTPELDRWHLCAERYYGDFYDDVDDKILKRAVRNAHFTESLSASRGDLSLSVGNRYAMVNDAGGRCVPLFLDRVPADTVAIRQR</sequence>
<dbReference type="Proteomes" id="UP001281614">
    <property type="component" value="Unassembled WGS sequence"/>
</dbReference>
<dbReference type="AlphaFoldDB" id="A0AAD9Y6T5"/>
<gene>
    <name evidence="3" type="ORF">CKAH01_07637</name>
</gene>
<evidence type="ECO:0000259" key="1">
    <source>
        <dbReference type="Pfam" id="PF06985"/>
    </source>
</evidence>
<protein>
    <submittedName>
        <fullName evidence="3">HET domain containing protein</fullName>
    </submittedName>
</protein>
<organism evidence="3 4">
    <name type="scientific">Colletotrichum kahawae</name>
    <name type="common">Coffee berry disease fungus</name>
    <dbReference type="NCBI Taxonomy" id="34407"/>
    <lineage>
        <taxon>Eukaryota</taxon>
        <taxon>Fungi</taxon>
        <taxon>Dikarya</taxon>
        <taxon>Ascomycota</taxon>
        <taxon>Pezizomycotina</taxon>
        <taxon>Sordariomycetes</taxon>
        <taxon>Hypocreomycetidae</taxon>
        <taxon>Glomerellales</taxon>
        <taxon>Glomerellaceae</taxon>
        <taxon>Colletotrichum</taxon>
        <taxon>Colletotrichum gloeosporioides species complex</taxon>
    </lineage>
</organism>
<proteinExistence type="predicted"/>